<dbReference type="InterPro" id="IPR036390">
    <property type="entry name" value="WH_DNA-bd_sf"/>
</dbReference>
<dbReference type="InterPro" id="IPR036388">
    <property type="entry name" value="WH-like_DNA-bd_sf"/>
</dbReference>
<evidence type="ECO:0000256" key="9">
    <source>
        <dbReference type="SAM" id="Coils"/>
    </source>
</evidence>
<keyword evidence="3" id="KW-0805">Transcription regulation</keyword>
<feature type="coiled-coil region" evidence="9">
    <location>
        <begin position="149"/>
        <end position="183"/>
    </location>
</feature>
<keyword evidence="7" id="KW-0539">Nucleus</keyword>
<keyword evidence="9" id="KW-0175">Coiled coil</keyword>
<evidence type="ECO:0000256" key="7">
    <source>
        <dbReference type="ARBA" id="ARBA00023242"/>
    </source>
</evidence>
<dbReference type="SUPFAM" id="SSF46785">
    <property type="entry name" value="Winged helix' DNA-binding domain"/>
    <property type="match status" value="1"/>
</dbReference>
<comment type="similarity">
    <text evidence="2 8">Belongs to the HSF family.</text>
</comment>
<dbReference type="GO" id="GO:0005634">
    <property type="term" value="C:nucleus"/>
    <property type="evidence" value="ECO:0007669"/>
    <property type="project" value="UniProtKB-SubCell"/>
</dbReference>
<evidence type="ECO:0000256" key="10">
    <source>
        <dbReference type="SAM" id="MobiDB-lite"/>
    </source>
</evidence>
<keyword evidence="5" id="KW-0238">DNA-binding</keyword>
<dbReference type="STRING" id="885580.ENSFDAP00000022568"/>
<protein>
    <submittedName>
        <fullName evidence="12">Heat shock factor protein 3</fullName>
    </submittedName>
</protein>
<evidence type="ECO:0000259" key="11">
    <source>
        <dbReference type="SMART" id="SM00415"/>
    </source>
</evidence>
<dbReference type="GO" id="GO:0043565">
    <property type="term" value="F:sequence-specific DNA binding"/>
    <property type="evidence" value="ECO:0007669"/>
    <property type="project" value="InterPro"/>
</dbReference>
<dbReference type="PRINTS" id="PR00056">
    <property type="entry name" value="HSFDOMAIN"/>
</dbReference>
<dbReference type="Proteomes" id="UP000028990">
    <property type="component" value="Unassembled WGS sequence"/>
</dbReference>
<dbReference type="PANTHER" id="PTHR10015:SF454">
    <property type="entry name" value="HEAT SHOCK FACTOR PROTEIN 3"/>
    <property type="match status" value="1"/>
</dbReference>
<evidence type="ECO:0000256" key="3">
    <source>
        <dbReference type="ARBA" id="ARBA00023015"/>
    </source>
</evidence>
<evidence type="ECO:0000313" key="13">
    <source>
        <dbReference type="Proteomes" id="UP000028990"/>
    </source>
</evidence>
<evidence type="ECO:0000256" key="5">
    <source>
        <dbReference type="ARBA" id="ARBA00023125"/>
    </source>
</evidence>
<feature type="region of interest" description="Disordered" evidence="10">
    <location>
        <begin position="220"/>
        <end position="239"/>
    </location>
</feature>
<gene>
    <name evidence="12" type="ORF">H920_08723</name>
</gene>
<dbReference type="GO" id="GO:0003700">
    <property type="term" value="F:DNA-binding transcription factor activity"/>
    <property type="evidence" value="ECO:0007669"/>
    <property type="project" value="InterPro"/>
</dbReference>
<dbReference type="PANTHER" id="PTHR10015">
    <property type="entry name" value="HEAT SHOCK TRANSCRIPTION FACTOR"/>
    <property type="match status" value="1"/>
</dbReference>
<dbReference type="AlphaFoldDB" id="A0A091E478"/>
<dbReference type="InterPro" id="IPR000232">
    <property type="entry name" value="HSF_DNA-bd"/>
</dbReference>
<dbReference type="FunFam" id="1.10.10.10:FF:000027">
    <property type="entry name" value="Heat shock transcription factor 1"/>
    <property type="match status" value="1"/>
</dbReference>
<sequence length="448" mass="50990">MEDASASAVPGFLSKLWSIVDDTVLDDVIRWSENGESFCIVNEPMFAKKVLPKFFKHSNIASFTRQLNIYGFRKVIKLKKAKTGSKAKSMEFQHPHFKKGGESFLENIKRKGTAVKLEDVGIYSHDDLQRMMIEVQQMKAKQTNMNVMFAKQKRQYAALRLEMKNLRRKYGEQQQMLTQMEILKDGYAIIEDKYKNLLDSYLPTLKDECKILASSVDQDNGDCGEDSKMSSQDVPQCEDSDIPDLSLAIPDLQELMAVESLGEETKDISLDIQSFLSQDIDLILTEDKSDIPCDIMENRDEMHYISGDLMEPQSPLSKKNMNYSSDNTSEPINSELQNLMTIENETLLDVHVMAETDSLSLMKTEGEMSLLDADGTEDETLMNYFVELQDSSDLTLDDLKNPSNILPDLCDNDYVSLNIPSQQYVVNPVEDIMPELCMETDEEFKLPL</sequence>
<organism evidence="12 13">
    <name type="scientific">Fukomys damarensis</name>
    <name type="common">Damaraland mole rat</name>
    <name type="synonym">Cryptomys damarensis</name>
    <dbReference type="NCBI Taxonomy" id="885580"/>
    <lineage>
        <taxon>Eukaryota</taxon>
        <taxon>Metazoa</taxon>
        <taxon>Chordata</taxon>
        <taxon>Craniata</taxon>
        <taxon>Vertebrata</taxon>
        <taxon>Euteleostomi</taxon>
        <taxon>Mammalia</taxon>
        <taxon>Eutheria</taxon>
        <taxon>Euarchontoglires</taxon>
        <taxon>Glires</taxon>
        <taxon>Rodentia</taxon>
        <taxon>Hystricomorpha</taxon>
        <taxon>Bathyergidae</taxon>
        <taxon>Fukomys</taxon>
    </lineage>
</organism>
<evidence type="ECO:0000313" key="12">
    <source>
        <dbReference type="EMBL" id="KFO29891.1"/>
    </source>
</evidence>
<dbReference type="eggNOG" id="KOG0627">
    <property type="taxonomic scope" value="Eukaryota"/>
</dbReference>
<dbReference type="EMBL" id="KN122548">
    <property type="protein sequence ID" value="KFO29891.1"/>
    <property type="molecule type" value="Genomic_DNA"/>
</dbReference>
<keyword evidence="4 12" id="KW-0346">Stress response</keyword>
<accession>A0A091E478</accession>
<keyword evidence="6" id="KW-0804">Transcription</keyword>
<evidence type="ECO:0000256" key="1">
    <source>
        <dbReference type="ARBA" id="ARBA00004123"/>
    </source>
</evidence>
<name>A0A091E478_FUKDA</name>
<evidence type="ECO:0000256" key="4">
    <source>
        <dbReference type="ARBA" id="ARBA00023016"/>
    </source>
</evidence>
<dbReference type="Pfam" id="PF00447">
    <property type="entry name" value="HSF_DNA-bind"/>
    <property type="match status" value="1"/>
</dbReference>
<evidence type="ECO:0000256" key="6">
    <source>
        <dbReference type="ARBA" id="ARBA00023163"/>
    </source>
</evidence>
<dbReference type="SMART" id="SM00415">
    <property type="entry name" value="HSF"/>
    <property type="match status" value="1"/>
</dbReference>
<comment type="subcellular location">
    <subcellularLocation>
        <location evidence="1">Nucleus</location>
    </subcellularLocation>
</comment>
<evidence type="ECO:0000256" key="8">
    <source>
        <dbReference type="RuleBase" id="RU004020"/>
    </source>
</evidence>
<proteinExistence type="inferred from homology"/>
<reference evidence="12 13" key="1">
    <citation type="submission" date="2013-11" db="EMBL/GenBank/DDBJ databases">
        <title>The Damaraland mole rat (Fukomys damarensis) genome and evolution of African mole rats.</title>
        <authorList>
            <person name="Gladyshev V.N."/>
            <person name="Fang X."/>
        </authorList>
    </citation>
    <scope>NUCLEOTIDE SEQUENCE [LARGE SCALE GENOMIC DNA]</scope>
    <source>
        <tissue evidence="12">Liver</tissue>
    </source>
</reference>
<keyword evidence="13" id="KW-1185">Reference proteome</keyword>
<dbReference type="Gene3D" id="1.10.10.10">
    <property type="entry name" value="Winged helix-like DNA-binding domain superfamily/Winged helix DNA-binding domain"/>
    <property type="match status" value="1"/>
</dbReference>
<feature type="domain" description="HSF-type DNA-binding" evidence="11">
    <location>
        <begin position="8"/>
        <end position="111"/>
    </location>
</feature>
<evidence type="ECO:0000256" key="2">
    <source>
        <dbReference type="ARBA" id="ARBA00006403"/>
    </source>
</evidence>